<dbReference type="InterPro" id="IPR008937">
    <property type="entry name" value="Ras-like_GEF"/>
</dbReference>
<dbReference type="EMBL" id="JAAAJA010000133">
    <property type="protein sequence ID" value="KAG0261149.1"/>
    <property type="molecule type" value="Genomic_DNA"/>
</dbReference>
<accession>A0A9P6Q5P8</accession>
<protein>
    <recommendedName>
        <fullName evidence="8">Ras GEF</fullName>
    </recommendedName>
</protein>
<evidence type="ECO:0000256" key="2">
    <source>
        <dbReference type="PROSITE-ProRule" id="PRU00168"/>
    </source>
</evidence>
<feature type="region of interest" description="Disordered" evidence="3">
    <location>
        <begin position="891"/>
        <end position="956"/>
    </location>
</feature>
<sequence>MIPPSPDAGHPETIDSYFEHDHFGQSAIQTTSETPTEDDDDVVTRAGRGKDYFSTQHINRDDLRRSERRRSRSFCGPLSPFETPSCSPRSIPLSTKTIESATPKTRVRSMLISSSGYGVTISQPSSARTSCAPRRRRHSCVAPNTKEFHTLAIIFGWVTAPTSNMWSKRWSRQTSDTSSSRRNNPSPYSNENPIATYESDGESDHESCFPQGSMADWDASCDSSSSLQSPIQGPPSSNASLEHFMELSDMGLTALAGHVSPPWKSILDDSYKTGRPFSSRMRSGISMDTPLLPDIDSVNHVQSSNLYSILKFGVPPTPRSPLENHVGNDHIESEHRKHNQDILEHGSGENVRKSVSEHSSALDTTENDCLAPQSYPESPMVSYAERTPMSPLSCNHTANSGYMPQPCHPLDEPETTHSTIIQVDGPSCLDNCRSGMPDEAIKHARFSSGERENLTGTDHPRNSKKMKHATGVAQVPCALPAVPPRYPEINARAFDHPEDEGPSTIVYASLSISKQDSISGGYELQPIVAATIVKLIEKLTHQYGMDNSFIADFFLTYRMFMSPVQLCKYLIQRYLWALEQDTEERLIVRIRTFVVLRYWINNHFADDFLTSKSLRFQMAFFLNEMRFHPNVQSSSRDRRIIIHLTDFFKQQRRYYKTLAQQSMSMERKQEHQSKQKQEEHHSRTHGSTHVNYSPLEKEDSKSVEVERLGVSVVGRHVELQMAKNTTSDVTNTVSHAAPAKGRHRAFTLAGAPSRPVAAESHCVNTHAKPPLSKEFRTQSMMRQVSEGGSFITRERRLSSSSAKSNRSTSSWSTKMTMGISKLRQKSEDIYQQFVHPSNSQHKGDSRLCVCWTPAYTGITEHHALNTTRSFPSLRPSVVVTNVFQDTAIPPAATVPTSATPPTGHSRKSIKRLKSSLSLGLSPSTPLSSPTPSPTKNQFSGISSRHSRSSSNSSMGYHPNPDCPFHISCLGSVNNGDSVKIPEGHTADGNTLTTLKEALQANCEELGSSQQHTKPPMSSSIPPSPAWQYCPWNTPGQLNSPSAGVVPPYKPFILFYRSQMIAQQLCLLEQHFLEQVRWDELLEVELTKAGRRNRGKNQSMISGYLFKAERVRNGMDASNERSNMLCMWVASEVVSTQPIEDRVRVIEKFIRIAQKCHQYRNFNSLIQLVMGLGSSHLCGLRRTWSRVGSYEMGALQELQAFISPCGNWSIIRKAMNQVGSDRDELDYHQKYNMQGAAECSMNAANPSDASASGIHGSSSEHMHNKYLHHQVPLEKQGCIPFLGLFVFDLTHIAVSPPWYYPVCMSSSSSMSDGPDGANDDGSLESSGQNSGPQTSLRSGTGHTTNPTLQLQAPHPKDLQDLLPSGELLVHFHRYQLIAKTIKWFMAFQRRSQKYTFQMDNTLYSKCFLLRVLSNEQVGELADTCEND</sequence>
<evidence type="ECO:0000256" key="3">
    <source>
        <dbReference type="SAM" id="MobiDB-lite"/>
    </source>
</evidence>
<feature type="domain" description="Ras-GEF" evidence="4">
    <location>
        <begin position="1056"/>
        <end position="1420"/>
    </location>
</feature>
<dbReference type="OrthoDB" id="10254377at2759"/>
<dbReference type="CDD" id="cd06224">
    <property type="entry name" value="REM"/>
    <property type="match status" value="1"/>
</dbReference>
<feature type="compositionally biased region" description="Basic residues" evidence="3">
    <location>
        <begin position="904"/>
        <end position="913"/>
    </location>
</feature>
<dbReference type="Proteomes" id="UP000726737">
    <property type="component" value="Unassembled WGS sequence"/>
</dbReference>
<evidence type="ECO:0008006" key="8">
    <source>
        <dbReference type="Google" id="ProtNLM"/>
    </source>
</evidence>
<dbReference type="Pfam" id="PF00617">
    <property type="entry name" value="RasGEF"/>
    <property type="match status" value="1"/>
</dbReference>
<evidence type="ECO:0000313" key="6">
    <source>
        <dbReference type="EMBL" id="KAG0261149.1"/>
    </source>
</evidence>
<dbReference type="GO" id="GO:0005085">
    <property type="term" value="F:guanyl-nucleotide exchange factor activity"/>
    <property type="evidence" value="ECO:0007669"/>
    <property type="project" value="UniProtKB-KW"/>
</dbReference>
<feature type="compositionally biased region" description="Low complexity" evidence="3">
    <location>
        <begin position="914"/>
        <end position="953"/>
    </location>
</feature>
<feature type="region of interest" description="Disordered" evidence="3">
    <location>
        <begin position="61"/>
        <end position="93"/>
    </location>
</feature>
<feature type="compositionally biased region" description="Basic and acidic residues" evidence="3">
    <location>
        <begin position="9"/>
        <end position="23"/>
    </location>
</feature>
<feature type="compositionally biased region" description="Low complexity" evidence="3">
    <location>
        <begin position="213"/>
        <end position="237"/>
    </location>
</feature>
<feature type="compositionally biased region" description="Polar residues" evidence="3">
    <location>
        <begin position="82"/>
        <end position="93"/>
    </location>
</feature>
<keyword evidence="1 2" id="KW-0344">Guanine-nucleotide releasing factor</keyword>
<dbReference type="Pfam" id="PF00618">
    <property type="entry name" value="RasGEF_N"/>
    <property type="match status" value="1"/>
</dbReference>
<name>A0A9P6Q5P8_9FUNG</name>
<dbReference type="Gene3D" id="1.20.870.10">
    <property type="entry name" value="Son of sevenless (SoS) protein Chain: S domain 1"/>
    <property type="match status" value="1"/>
</dbReference>
<feature type="region of interest" description="Disordered" evidence="3">
    <location>
        <begin position="1"/>
        <end position="40"/>
    </location>
</feature>
<gene>
    <name evidence="6" type="ORF">BG011_001313</name>
</gene>
<dbReference type="SMART" id="SM00147">
    <property type="entry name" value="RasGEF"/>
    <property type="match status" value="1"/>
</dbReference>
<feature type="domain" description="N-terminal Ras-GEF" evidence="5">
    <location>
        <begin position="523"/>
        <end position="652"/>
    </location>
</feature>
<feature type="region of interest" description="Disordered" evidence="3">
    <location>
        <begin position="660"/>
        <end position="703"/>
    </location>
</feature>
<feature type="compositionally biased region" description="Low complexity" evidence="3">
    <location>
        <begin position="798"/>
        <end position="812"/>
    </location>
</feature>
<dbReference type="PROSITE" id="PS50009">
    <property type="entry name" value="RASGEF_CAT"/>
    <property type="match status" value="1"/>
</dbReference>
<proteinExistence type="predicted"/>
<dbReference type="PANTHER" id="PTHR23113:SF363">
    <property type="entry name" value="PROTEIN SON OF SEVENLESS"/>
    <property type="match status" value="1"/>
</dbReference>
<dbReference type="GO" id="GO:0005886">
    <property type="term" value="C:plasma membrane"/>
    <property type="evidence" value="ECO:0007669"/>
    <property type="project" value="TreeGrafter"/>
</dbReference>
<comment type="caution">
    <text evidence="6">The sequence shown here is derived from an EMBL/GenBank/DDBJ whole genome shotgun (WGS) entry which is preliminary data.</text>
</comment>
<dbReference type="PANTHER" id="PTHR23113">
    <property type="entry name" value="GUANINE NUCLEOTIDE EXCHANGE FACTOR"/>
    <property type="match status" value="1"/>
</dbReference>
<feature type="region of interest" description="Disordered" evidence="3">
    <location>
        <begin position="333"/>
        <end position="373"/>
    </location>
</feature>
<dbReference type="InterPro" id="IPR036964">
    <property type="entry name" value="RASGEF_cat_dom_sf"/>
</dbReference>
<evidence type="ECO:0000259" key="5">
    <source>
        <dbReference type="PROSITE" id="PS50212"/>
    </source>
</evidence>
<dbReference type="PROSITE" id="PS50212">
    <property type="entry name" value="RASGEF_NTER"/>
    <property type="match status" value="1"/>
</dbReference>
<feature type="compositionally biased region" description="Polar residues" evidence="3">
    <location>
        <begin position="1322"/>
        <end position="1349"/>
    </location>
</feature>
<feature type="compositionally biased region" description="Low complexity" evidence="3">
    <location>
        <begin position="172"/>
        <end position="193"/>
    </location>
</feature>
<organism evidence="6 7">
    <name type="scientific">Mortierella polycephala</name>
    <dbReference type="NCBI Taxonomy" id="41804"/>
    <lineage>
        <taxon>Eukaryota</taxon>
        <taxon>Fungi</taxon>
        <taxon>Fungi incertae sedis</taxon>
        <taxon>Mucoromycota</taxon>
        <taxon>Mortierellomycotina</taxon>
        <taxon>Mortierellomycetes</taxon>
        <taxon>Mortierellales</taxon>
        <taxon>Mortierellaceae</taxon>
        <taxon>Mortierella</taxon>
    </lineage>
</organism>
<evidence type="ECO:0000259" key="4">
    <source>
        <dbReference type="PROSITE" id="PS50009"/>
    </source>
</evidence>
<dbReference type="GO" id="GO:0007265">
    <property type="term" value="P:Ras protein signal transduction"/>
    <property type="evidence" value="ECO:0007669"/>
    <property type="project" value="TreeGrafter"/>
</dbReference>
<dbReference type="SUPFAM" id="SSF48366">
    <property type="entry name" value="Ras GEF"/>
    <property type="match status" value="1"/>
</dbReference>
<feature type="compositionally biased region" description="Basic and acidic residues" evidence="3">
    <location>
        <begin position="665"/>
        <end position="681"/>
    </location>
</feature>
<keyword evidence="7" id="KW-1185">Reference proteome</keyword>
<dbReference type="InterPro" id="IPR001895">
    <property type="entry name" value="RASGEF_cat_dom"/>
</dbReference>
<dbReference type="SMART" id="SM00229">
    <property type="entry name" value="RasGEFN"/>
    <property type="match status" value="1"/>
</dbReference>
<feature type="region of interest" description="Disordered" evidence="3">
    <location>
        <begin position="168"/>
        <end position="239"/>
    </location>
</feature>
<dbReference type="Gene3D" id="1.10.840.10">
    <property type="entry name" value="Ras guanine-nucleotide exchange factors catalytic domain"/>
    <property type="match status" value="1"/>
</dbReference>
<dbReference type="InterPro" id="IPR000651">
    <property type="entry name" value="Ras-like_Gua-exchang_fac_N"/>
</dbReference>
<feature type="region of interest" description="Disordered" evidence="3">
    <location>
        <begin position="1309"/>
        <end position="1350"/>
    </location>
</feature>
<feature type="region of interest" description="Disordered" evidence="3">
    <location>
        <begin position="785"/>
        <end position="813"/>
    </location>
</feature>
<feature type="compositionally biased region" description="Basic and acidic residues" evidence="3">
    <location>
        <begin position="333"/>
        <end position="356"/>
    </location>
</feature>
<feature type="compositionally biased region" description="Low complexity" evidence="3">
    <location>
        <begin position="891"/>
        <end position="902"/>
    </location>
</feature>
<dbReference type="InterPro" id="IPR023578">
    <property type="entry name" value="Ras_GEF_dom_sf"/>
</dbReference>
<feature type="compositionally biased region" description="Basic and acidic residues" evidence="3">
    <location>
        <begin position="448"/>
        <end position="461"/>
    </location>
</feature>
<evidence type="ECO:0000313" key="7">
    <source>
        <dbReference type="Proteomes" id="UP000726737"/>
    </source>
</evidence>
<reference evidence="6" key="1">
    <citation type="journal article" date="2020" name="Fungal Divers.">
        <title>Resolving the Mortierellaceae phylogeny through synthesis of multi-gene phylogenetics and phylogenomics.</title>
        <authorList>
            <person name="Vandepol N."/>
            <person name="Liber J."/>
            <person name="Desiro A."/>
            <person name="Na H."/>
            <person name="Kennedy M."/>
            <person name="Barry K."/>
            <person name="Grigoriev I.V."/>
            <person name="Miller A.N."/>
            <person name="O'Donnell K."/>
            <person name="Stajich J.E."/>
            <person name="Bonito G."/>
        </authorList>
    </citation>
    <scope>NUCLEOTIDE SEQUENCE</scope>
    <source>
        <strain evidence="6">KOD948</strain>
    </source>
</reference>
<feature type="region of interest" description="Disordered" evidence="3">
    <location>
        <begin position="447"/>
        <end position="467"/>
    </location>
</feature>
<evidence type="ECO:0000256" key="1">
    <source>
        <dbReference type="ARBA" id="ARBA00022658"/>
    </source>
</evidence>